<keyword evidence="7 19" id="KW-0418">Kinase</keyword>
<dbReference type="GO" id="GO:1902412">
    <property type="term" value="P:regulation of mitotic cytokinesis"/>
    <property type="evidence" value="ECO:0007669"/>
    <property type="project" value="EnsemblFungi"/>
</dbReference>
<dbReference type="PROSITE" id="PS50011">
    <property type="entry name" value="PROTEIN_KINASE_DOM"/>
    <property type="match status" value="1"/>
</dbReference>
<evidence type="ECO:0000313" key="22">
    <source>
        <dbReference type="Proteomes" id="UP000019384"/>
    </source>
</evidence>
<dbReference type="STRING" id="1382522.W6MWM1"/>
<dbReference type="AlphaFoldDB" id="W6MWM1"/>
<evidence type="ECO:0000256" key="16">
    <source>
        <dbReference type="PIRSR" id="PIRSR630616-3"/>
    </source>
</evidence>
<dbReference type="GO" id="GO:0005524">
    <property type="term" value="F:ATP binding"/>
    <property type="evidence" value="ECO:0007669"/>
    <property type="project" value="UniProtKB-UniRule"/>
</dbReference>
<evidence type="ECO:0000256" key="1">
    <source>
        <dbReference type="ARBA" id="ARBA00004629"/>
    </source>
</evidence>
<evidence type="ECO:0000256" key="17">
    <source>
        <dbReference type="PROSITE-ProRule" id="PRU10141"/>
    </source>
</evidence>
<dbReference type="GO" id="GO:0033316">
    <property type="term" value="P:meiotic spindle assembly checkpoint signaling"/>
    <property type="evidence" value="ECO:0007669"/>
    <property type="project" value="EnsemblFungi"/>
</dbReference>
<keyword evidence="10 15" id="KW-0067">ATP-binding</keyword>
<protein>
    <recommendedName>
        <fullName evidence="3 19">Aurora kinase</fullName>
        <ecNumber evidence="2 19">2.7.11.1</ecNumber>
    </recommendedName>
</protein>
<dbReference type="PANTHER" id="PTHR24350">
    <property type="entry name" value="SERINE/THREONINE-PROTEIN KINASE IAL-RELATED"/>
    <property type="match status" value="1"/>
</dbReference>
<dbReference type="InterPro" id="IPR017441">
    <property type="entry name" value="Protein_kinase_ATP_BS"/>
</dbReference>
<keyword evidence="9" id="KW-0995">Kinetochore</keyword>
<dbReference type="GO" id="GO:0010971">
    <property type="term" value="P:positive regulation of G2/M transition of mitotic cell cycle"/>
    <property type="evidence" value="ECO:0007669"/>
    <property type="project" value="EnsemblFungi"/>
</dbReference>
<dbReference type="GO" id="GO:0030447">
    <property type="term" value="P:filamentous growth"/>
    <property type="evidence" value="ECO:0007669"/>
    <property type="project" value="UniProtKB-ARBA"/>
</dbReference>
<dbReference type="GO" id="GO:0120110">
    <property type="term" value="P:interphase mitotic telomere clustering"/>
    <property type="evidence" value="ECO:0007669"/>
    <property type="project" value="EnsemblFungi"/>
</dbReference>
<comment type="subcellular location">
    <subcellularLocation>
        <location evidence="1">Chromosome</location>
        <location evidence="1">Centromere</location>
        <location evidence="1">Kinetochore</location>
    </subcellularLocation>
</comment>
<evidence type="ECO:0000256" key="5">
    <source>
        <dbReference type="ARBA" id="ARBA00022679"/>
    </source>
</evidence>
<dbReference type="FunFam" id="3.30.200.20:FF:000042">
    <property type="entry name" value="Aurora kinase A"/>
    <property type="match status" value="1"/>
</dbReference>
<feature type="binding site" evidence="15">
    <location>
        <begin position="184"/>
        <end position="185"/>
    </location>
    <ligand>
        <name>ATP</name>
        <dbReference type="ChEBI" id="CHEBI:30616"/>
    </ligand>
</feature>
<dbReference type="GO" id="GO:1903380">
    <property type="term" value="P:positive regulation of mitotic chromosome condensation"/>
    <property type="evidence" value="ECO:0007669"/>
    <property type="project" value="EnsemblFungi"/>
</dbReference>
<evidence type="ECO:0000256" key="13">
    <source>
        <dbReference type="ARBA" id="ARBA00048679"/>
    </source>
</evidence>
<feature type="cross-link" description="Glycyl lysine isopeptide (Lys-Gly) (interchain with G-Cter in SUMO2)" evidence="16">
    <location>
        <position position="182"/>
    </location>
</feature>
<feature type="binding site" evidence="15">
    <location>
        <position position="198"/>
    </location>
    <ligand>
        <name>ATP</name>
        <dbReference type="ChEBI" id="CHEBI:30616"/>
    </ligand>
</feature>
<dbReference type="EC" id="2.7.11.1" evidence="2 19"/>
<dbReference type="GO" id="GO:0035175">
    <property type="term" value="F:histone H3S10 kinase activity"/>
    <property type="evidence" value="ECO:0007669"/>
    <property type="project" value="EnsemblFungi"/>
</dbReference>
<dbReference type="InterPro" id="IPR030616">
    <property type="entry name" value="Aur-like"/>
</dbReference>
<dbReference type="GO" id="GO:1904967">
    <property type="term" value="P:regulation of spindle attachment to meiosis I kinetochore"/>
    <property type="evidence" value="ECO:0007669"/>
    <property type="project" value="EnsemblFungi"/>
</dbReference>
<comment type="catalytic activity">
    <reaction evidence="12 19">
        <text>L-threonyl-[protein] + ATP = O-phospho-L-threonyl-[protein] + ADP + H(+)</text>
        <dbReference type="Rhea" id="RHEA:46608"/>
        <dbReference type="Rhea" id="RHEA-COMP:11060"/>
        <dbReference type="Rhea" id="RHEA-COMP:11605"/>
        <dbReference type="ChEBI" id="CHEBI:15378"/>
        <dbReference type="ChEBI" id="CHEBI:30013"/>
        <dbReference type="ChEBI" id="CHEBI:30616"/>
        <dbReference type="ChEBI" id="CHEBI:61977"/>
        <dbReference type="ChEBI" id="CHEBI:456216"/>
        <dbReference type="EC" id="2.7.11.1"/>
    </reaction>
</comment>
<dbReference type="InterPro" id="IPR011009">
    <property type="entry name" value="Kinase-like_dom_sf"/>
</dbReference>
<dbReference type="Gene3D" id="1.10.510.10">
    <property type="entry name" value="Transferase(Phosphotransferase) domain 1"/>
    <property type="match status" value="1"/>
</dbReference>
<sequence length="316" mass="37042">MSRLDRRRPLSKIDVNRDRDGDSVNRLEFISALSPATRKPFRQHTPPHDPSYTLSDFEIGRTLGKGKFGKVYCVREKRSGYVCALKVMEKQELLDYHAEKQFRREVEIQANVRHNNCISLLTWFHDERRVYLVLEYAVHGELYKILRQRRRFDDVTSSHYVYQLADALGYLHSKHIIHRDLKPENILLGFNNTVKISDFGWSVHASRRRTTMCGTLDYLPPEMVEAKPHNEKVDVWALGVLLYEFLVGHPPFEAEEAKATYARIGKVDLRIPDFVSPEARDLIEKLLCYLPENRFPLEAIQSHVFITKNRPLWPDR</sequence>
<evidence type="ECO:0000256" key="18">
    <source>
        <dbReference type="RuleBase" id="RU000304"/>
    </source>
</evidence>
<dbReference type="RefSeq" id="XP_022459643.1">
    <property type="nucleotide sequence ID" value="XM_022602062.1"/>
</dbReference>
<dbReference type="CDD" id="cd14007">
    <property type="entry name" value="STKc_Aurora"/>
    <property type="match status" value="1"/>
</dbReference>
<dbReference type="InterPro" id="IPR008271">
    <property type="entry name" value="Ser/Thr_kinase_AS"/>
</dbReference>
<feature type="domain" description="Protein kinase" evidence="20">
    <location>
        <begin position="57"/>
        <end position="306"/>
    </location>
</feature>
<comment type="similarity">
    <text evidence="19">Belongs to the protein kinase superfamily. Ser/Thr protein kinase family. Aurora subfamily.</text>
</comment>
<feature type="binding site" evidence="15">
    <location>
        <begin position="135"/>
        <end position="137"/>
    </location>
    <ligand>
        <name>ATP</name>
        <dbReference type="ChEBI" id="CHEBI:30616"/>
    </ligand>
</feature>
<evidence type="ECO:0000259" key="20">
    <source>
        <dbReference type="PROSITE" id="PS50011"/>
    </source>
</evidence>
<organism evidence="21 22">
    <name type="scientific">Kuraishia capsulata CBS 1993</name>
    <dbReference type="NCBI Taxonomy" id="1382522"/>
    <lineage>
        <taxon>Eukaryota</taxon>
        <taxon>Fungi</taxon>
        <taxon>Dikarya</taxon>
        <taxon>Ascomycota</taxon>
        <taxon>Saccharomycotina</taxon>
        <taxon>Pichiomycetes</taxon>
        <taxon>Pichiales</taxon>
        <taxon>Pichiaceae</taxon>
        <taxon>Kuraishia</taxon>
    </lineage>
</organism>
<dbReference type="OrthoDB" id="377346at2759"/>
<evidence type="ECO:0000256" key="15">
    <source>
        <dbReference type="PIRSR" id="PIRSR630616-2"/>
    </source>
</evidence>
<dbReference type="GO" id="GO:1902115">
    <property type="term" value="P:regulation of organelle assembly"/>
    <property type="evidence" value="ECO:0007669"/>
    <property type="project" value="UniProtKB-ARBA"/>
</dbReference>
<comment type="catalytic activity">
    <reaction evidence="13 19">
        <text>L-seryl-[protein] + ATP = O-phospho-L-seryl-[protein] + ADP + H(+)</text>
        <dbReference type="Rhea" id="RHEA:17989"/>
        <dbReference type="Rhea" id="RHEA-COMP:9863"/>
        <dbReference type="Rhea" id="RHEA-COMP:11604"/>
        <dbReference type="ChEBI" id="CHEBI:15378"/>
        <dbReference type="ChEBI" id="CHEBI:29999"/>
        <dbReference type="ChEBI" id="CHEBI:30616"/>
        <dbReference type="ChEBI" id="CHEBI:83421"/>
        <dbReference type="ChEBI" id="CHEBI:456216"/>
        <dbReference type="EC" id="2.7.11.1"/>
    </reaction>
</comment>
<dbReference type="GO" id="GO:0000939">
    <property type="term" value="C:inner kinetochore"/>
    <property type="evidence" value="ECO:0007669"/>
    <property type="project" value="EnsemblFungi"/>
</dbReference>
<dbReference type="EMBL" id="HG793128">
    <property type="protein sequence ID" value="CDK27650.1"/>
    <property type="molecule type" value="Genomic_DNA"/>
</dbReference>
<evidence type="ECO:0000256" key="9">
    <source>
        <dbReference type="ARBA" id="ARBA00022838"/>
    </source>
</evidence>
<keyword evidence="6 15" id="KW-0547">Nucleotide-binding</keyword>
<reference evidence="21" key="1">
    <citation type="submission" date="2013-12" db="EMBL/GenBank/DDBJ databases">
        <authorList>
            <person name="Genoscope - CEA"/>
        </authorList>
    </citation>
    <scope>NUCLEOTIDE SEQUENCE</scope>
    <source>
        <strain evidence="21">CBS 1993</strain>
    </source>
</reference>
<dbReference type="GO" id="GO:0140429">
    <property type="term" value="P:positive regulation of mitotic sister chromatid biorientation"/>
    <property type="evidence" value="ECO:0007669"/>
    <property type="project" value="EnsemblFungi"/>
</dbReference>
<feature type="active site" description="Proton acceptor" evidence="14">
    <location>
        <position position="180"/>
    </location>
</feature>
<dbReference type="GO" id="GO:0000781">
    <property type="term" value="C:chromosome, telomeric region"/>
    <property type="evidence" value="ECO:0007669"/>
    <property type="project" value="EnsemblFungi"/>
</dbReference>
<evidence type="ECO:0000256" key="19">
    <source>
        <dbReference type="RuleBase" id="RU367134"/>
    </source>
</evidence>
<evidence type="ECO:0000256" key="4">
    <source>
        <dbReference type="ARBA" id="ARBA00022527"/>
    </source>
</evidence>
<evidence type="ECO:0000256" key="6">
    <source>
        <dbReference type="ARBA" id="ARBA00022741"/>
    </source>
</evidence>
<dbReference type="SMART" id="SM00220">
    <property type="entry name" value="S_TKc"/>
    <property type="match status" value="1"/>
</dbReference>
<dbReference type="GO" id="GO:0007094">
    <property type="term" value="P:mitotic spindle assembly checkpoint signaling"/>
    <property type="evidence" value="ECO:0007669"/>
    <property type="project" value="EnsemblFungi"/>
</dbReference>
<evidence type="ECO:0000256" key="12">
    <source>
        <dbReference type="ARBA" id="ARBA00047899"/>
    </source>
</evidence>
<evidence type="ECO:0000256" key="8">
    <source>
        <dbReference type="ARBA" id="ARBA00022829"/>
    </source>
</evidence>
<name>W6MWM1_9ASCO</name>
<dbReference type="HOGENOM" id="CLU_000288_63_0_1"/>
<dbReference type="GO" id="GO:0051316">
    <property type="term" value="P:attachment of meiotic spindle microtubules to kinetochore"/>
    <property type="evidence" value="ECO:0007669"/>
    <property type="project" value="EnsemblFungi"/>
</dbReference>
<dbReference type="SUPFAM" id="SSF56112">
    <property type="entry name" value="Protein kinase-like (PK-like)"/>
    <property type="match status" value="1"/>
</dbReference>
<dbReference type="GO" id="GO:0032133">
    <property type="term" value="C:chromosome passenger complex"/>
    <property type="evidence" value="ECO:0007669"/>
    <property type="project" value="EnsemblFungi"/>
</dbReference>
<evidence type="ECO:0000256" key="14">
    <source>
        <dbReference type="PIRSR" id="PIRSR630616-1"/>
    </source>
</evidence>
<evidence type="ECO:0000256" key="11">
    <source>
        <dbReference type="ARBA" id="ARBA00023328"/>
    </source>
</evidence>
<proteinExistence type="inferred from homology"/>
<dbReference type="GO" id="GO:1990385">
    <property type="term" value="C:meiotic spindle midzone"/>
    <property type="evidence" value="ECO:0007669"/>
    <property type="project" value="EnsemblFungi"/>
</dbReference>
<evidence type="ECO:0000256" key="2">
    <source>
        <dbReference type="ARBA" id="ARBA00012513"/>
    </source>
</evidence>
<dbReference type="GeneID" id="34521031"/>
<dbReference type="GO" id="GO:1905824">
    <property type="term" value="P:positive regulation of mitotic sister chromatid arm separation"/>
    <property type="evidence" value="ECO:0007669"/>
    <property type="project" value="EnsemblFungi"/>
</dbReference>
<evidence type="ECO:0000256" key="7">
    <source>
        <dbReference type="ARBA" id="ARBA00022777"/>
    </source>
</evidence>
<reference evidence="21" key="2">
    <citation type="submission" date="2014-02" db="EMBL/GenBank/DDBJ databases">
        <title>Complete DNA sequence of /Kuraishia capsulata/ illustrates novel genomic features among budding yeasts (/Saccharomycotina/).</title>
        <authorList>
            <person name="Morales L."/>
            <person name="Noel B."/>
            <person name="Porcel B."/>
            <person name="Marcet-Houben M."/>
            <person name="Hullo M-F."/>
            <person name="Sacerdot C."/>
            <person name="Tekaia F."/>
            <person name="Leh-Louis V."/>
            <person name="Despons L."/>
            <person name="Khanna V."/>
            <person name="Aury J-M."/>
            <person name="Barbe V."/>
            <person name="Couloux A."/>
            <person name="Labadie K."/>
            <person name="Pelletier E."/>
            <person name="Souciet J-L."/>
            <person name="Boekhout T."/>
            <person name="Gabaldon T."/>
            <person name="Wincker P."/>
            <person name="Dujon B."/>
        </authorList>
    </citation>
    <scope>NUCLEOTIDE SEQUENCE</scope>
    <source>
        <strain evidence="21">CBS 1993</strain>
    </source>
</reference>
<dbReference type="InterPro" id="IPR000719">
    <property type="entry name" value="Prot_kinase_dom"/>
</dbReference>
<dbReference type="GO" id="GO:1990758">
    <property type="term" value="P:mitotic sister chromatid biorientation"/>
    <property type="evidence" value="ECO:0007669"/>
    <property type="project" value="EnsemblFungi"/>
</dbReference>
<dbReference type="PROSITE" id="PS00108">
    <property type="entry name" value="PROTEIN_KINASE_ST"/>
    <property type="match status" value="1"/>
</dbReference>
<gene>
    <name evidence="21" type="ORF">KUCA_T00003629001</name>
</gene>
<dbReference type="FunFam" id="1.10.510.10:FF:000235">
    <property type="entry name" value="Serine/threonine-protein kinase ark1"/>
    <property type="match status" value="1"/>
</dbReference>
<keyword evidence="5 19" id="KW-0808">Transferase</keyword>
<dbReference type="PROSITE" id="PS00107">
    <property type="entry name" value="PROTEIN_KINASE_ATP"/>
    <property type="match status" value="1"/>
</dbReference>
<accession>W6MWM1</accession>
<dbReference type="GO" id="GO:0090267">
    <property type="term" value="P:positive regulation of mitotic cell cycle spindle assembly checkpoint"/>
    <property type="evidence" value="ECO:0007669"/>
    <property type="project" value="EnsemblFungi"/>
</dbReference>
<feature type="binding site" evidence="15">
    <location>
        <position position="67"/>
    </location>
    <ligand>
        <name>ATP</name>
        <dbReference type="ChEBI" id="CHEBI:30616"/>
    </ligand>
</feature>
<evidence type="ECO:0000256" key="10">
    <source>
        <dbReference type="ARBA" id="ARBA00022840"/>
    </source>
</evidence>
<dbReference type="GO" id="GO:1990023">
    <property type="term" value="C:mitotic spindle midzone"/>
    <property type="evidence" value="ECO:0007669"/>
    <property type="project" value="EnsemblFungi"/>
</dbReference>
<keyword evidence="22" id="KW-1185">Reference proteome</keyword>
<keyword evidence="11" id="KW-0137">Centromere</keyword>
<dbReference type="Proteomes" id="UP000019384">
    <property type="component" value="Unassembled WGS sequence"/>
</dbReference>
<dbReference type="GO" id="GO:0140602">
    <property type="term" value="C:nucleolar peripheral inclusion body"/>
    <property type="evidence" value="ECO:0007669"/>
    <property type="project" value="EnsemblFungi"/>
</dbReference>
<evidence type="ECO:0000313" key="21">
    <source>
        <dbReference type="EMBL" id="CDK27650.1"/>
    </source>
</evidence>
<feature type="binding site" evidence="15 17">
    <location>
        <position position="86"/>
    </location>
    <ligand>
        <name>ATP</name>
        <dbReference type="ChEBI" id="CHEBI:30616"/>
    </ligand>
</feature>
<evidence type="ECO:0000256" key="3">
    <source>
        <dbReference type="ARBA" id="ARBA00021157"/>
    </source>
</evidence>
<dbReference type="Pfam" id="PF00069">
    <property type="entry name" value="Pkinase"/>
    <property type="match status" value="1"/>
</dbReference>
<keyword evidence="8" id="KW-0159">Chromosome partition</keyword>
<keyword evidence="4 18" id="KW-0723">Serine/threonine-protein kinase</keyword>